<dbReference type="EMBL" id="PDJI01000003">
    <property type="protein sequence ID" value="PFG44952.1"/>
    <property type="molecule type" value="Genomic_DNA"/>
</dbReference>
<evidence type="ECO:0000313" key="3">
    <source>
        <dbReference type="Proteomes" id="UP000222106"/>
    </source>
</evidence>
<protein>
    <recommendedName>
        <fullName evidence="4">Integral membrane protein</fullName>
    </recommendedName>
</protein>
<dbReference type="RefSeq" id="WP_211287004.1">
    <property type="nucleotide sequence ID" value="NZ_PDJI01000003.1"/>
</dbReference>
<evidence type="ECO:0008006" key="4">
    <source>
        <dbReference type="Google" id="ProtNLM"/>
    </source>
</evidence>
<keyword evidence="1" id="KW-0812">Transmembrane</keyword>
<feature type="transmembrane region" description="Helical" evidence="1">
    <location>
        <begin position="54"/>
        <end position="74"/>
    </location>
</feature>
<reference evidence="2 3" key="1">
    <citation type="submission" date="2017-10" db="EMBL/GenBank/DDBJ databases">
        <title>Sequencing the genomes of 1000 actinobacteria strains.</title>
        <authorList>
            <person name="Klenk H.-P."/>
        </authorList>
    </citation>
    <scope>NUCLEOTIDE SEQUENCE [LARGE SCALE GENOMIC DNA]</scope>
    <source>
        <strain evidence="2 3">DSM 21838</strain>
    </source>
</reference>
<feature type="transmembrane region" description="Helical" evidence="1">
    <location>
        <begin position="28"/>
        <end position="48"/>
    </location>
</feature>
<dbReference type="InterPro" id="IPR049978">
    <property type="entry name" value="SCO6880-like"/>
</dbReference>
<dbReference type="Proteomes" id="UP000222106">
    <property type="component" value="Unassembled WGS sequence"/>
</dbReference>
<comment type="caution">
    <text evidence="2">The sequence shown here is derived from an EMBL/GenBank/DDBJ whole genome shotgun (WGS) entry which is preliminary data.</text>
</comment>
<dbReference type="AlphaFoldDB" id="A0A2A9F317"/>
<evidence type="ECO:0000313" key="2">
    <source>
        <dbReference type="EMBL" id="PFG44952.1"/>
    </source>
</evidence>
<accession>A0A2A9F317</accession>
<gene>
    <name evidence="2" type="ORF">ATJ97_0228</name>
</gene>
<dbReference type="NCBIfam" id="NF042935">
    <property type="entry name" value="SCO6880_fam"/>
    <property type="match status" value="1"/>
</dbReference>
<organism evidence="2 3">
    <name type="scientific">Georgenia soli</name>
    <dbReference type="NCBI Taxonomy" id="638953"/>
    <lineage>
        <taxon>Bacteria</taxon>
        <taxon>Bacillati</taxon>
        <taxon>Actinomycetota</taxon>
        <taxon>Actinomycetes</taxon>
        <taxon>Micrococcales</taxon>
        <taxon>Bogoriellaceae</taxon>
        <taxon>Georgenia</taxon>
    </lineage>
</organism>
<sequence length="506" mass="53511">MVRVAVIEEARTARRTYGNWRRPTSPGLMGLGSIGTGVLIAGLVMVVITVMVAGLWQAVALGTILGLVLLLLLAKDRHGRNLLSRIGARTGWWAARSRGAHLYSSGPTGRALWGTFQLPGLVAATRLSEHSDSYGRRFAMLYTPATGHYSVVLGTEPDGSALVDPEQIDTWVADWGHWLANLGDEPSLEAASVTIETAPDSGTRLRREVMTHMDPGAPEFARAMLTQAVERYPAGSSTVKAYVALTFTAAPRAGGKKRTPEEMGHDLAARLPGLTQTLSATGAGASHPLSAQELCETIRIAYDPAAAALIDEAHAAGETPELSWYDVGPTFAEATYDGYLHDSALSVTWGMSTAPRGTVQSGVLAKLLAPHRDVARKRVTLLYRPVDAARAAAIVEADLRAAEFRATSSAKPAARDILATRAAAATASEEAAGAGLLNFGMLVTATVLDPGKEADARAAIDGLSATARLRLRLLRGSQDSAFAGALPLGLVLPRHLRVPAEMRDKL</sequence>
<keyword evidence="1" id="KW-0472">Membrane</keyword>
<proteinExistence type="predicted"/>
<keyword evidence="1" id="KW-1133">Transmembrane helix</keyword>
<name>A0A2A9F317_9MICO</name>
<keyword evidence="3" id="KW-1185">Reference proteome</keyword>
<evidence type="ECO:0000256" key="1">
    <source>
        <dbReference type="SAM" id="Phobius"/>
    </source>
</evidence>